<dbReference type="Pfam" id="PF00583">
    <property type="entry name" value="Acetyltransf_1"/>
    <property type="match status" value="1"/>
</dbReference>
<dbReference type="InterPro" id="IPR000182">
    <property type="entry name" value="GNAT_dom"/>
</dbReference>
<sequence>MRENHMTVEELAADGITAESLPGMLRGSGRGWVAELEGQVVGFVMVDAEEATVFALFVRPDFEGQGLGRALLETAERWLAEQGVSETWLVTDRDRDVRANGFYRHLGWQDDGVQEDGQVRFVKKH</sequence>
<organism evidence="4 5">
    <name type="scientific">Sanguibacter biliveldensis</name>
    <dbReference type="NCBI Taxonomy" id="3030830"/>
    <lineage>
        <taxon>Bacteria</taxon>
        <taxon>Bacillati</taxon>
        <taxon>Actinomycetota</taxon>
        <taxon>Actinomycetes</taxon>
        <taxon>Micrococcales</taxon>
        <taxon>Sanguibacteraceae</taxon>
        <taxon>Sanguibacter</taxon>
    </lineage>
</organism>
<keyword evidence="5" id="KW-1185">Reference proteome</keyword>
<evidence type="ECO:0000313" key="4">
    <source>
        <dbReference type="EMBL" id="WPF83957.1"/>
    </source>
</evidence>
<name>A0AAF1C0B5_9MICO</name>
<dbReference type="GO" id="GO:0016747">
    <property type="term" value="F:acyltransferase activity, transferring groups other than amino-acyl groups"/>
    <property type="evidence" value="ECO:0007669"/>
    <property type="project" value="InterPro"/>
</dbReference>
<dbReference type="PROSITE" id="PS51186">
    <property type="entry name" value="GNAT"/>
    <property type="match status" value="1"/>
</dbReference>
<accession>A0AAF1C0B5</accession>
<reference evidence="5" key="1">
    <citation type="submission" date="2023-11" db="EMBL/GenBank/DDBJ databases">
        <authorList>
            <person name="Helweg L.P."/>
            <person name="Kiel A."/>
            <person name="Hitz F."/>
            <person name="Ruckert-Reed C."/>
            <person name="Busche T."/>
            <person name="Kaltschmidt B."/>
            <person name="Kaltschmidt C."/>
        </authorList>
    </citation>
    <scope>NUCLEOTIDE SEQUENCE [LARGE SCALE GENOMIC DNA]</scope>
    <source>
        <strain evidence="5">4.1</strain>
    </source>
</reference>
<dbReference type="EMBL" id="CP138359">
    <property type="protein sequence ID" value="WPF83957.1"/>
    <property type="molecule type" value="Genomic_DNA"/>
</dbReference>
<proteinExistence type="predicted"/>
<feature type="domain" description="N-acetyltransferase" evidence="3">
    <location>
        <begin position="1"/>
        <end position="125"/>
    </location>
</feature>
<dbReference type="Proteomes" id="UP001304340">
    <property type="component" value="Chromosome"/>
</dbReference>
<evidence type="ECO:0000313" key="5">
    <source>
        <dbReference type="Proteomes" id="UP001304340"/>
    </source>
</evidence>
<keyword evidence="2" id="KW-0012">Acyltransferase</keyword>
<evidence type="ECO:0000256" key="1">
    <source>
        <dbReference type="ARBA" id="ARBA00022679"/>
    </source>
</evidence>
<dbReference type="PANTHER" id="PTHR43877">
    <property type="entry name" value="AMINOALKYLPHOSPHONATE N-ACETYLTRANSFERASE-RELATED-RELATED"/>
    <property type="match status" value="1"/>
</dbReference>
<dbReference type="InterPro" id="IPR016181">
    <property type="entry name" value="Acyl_CoA_acyltransferase"/>
</dbReference>
<gene>
    <name evidence="4" type="ORF">SANBI_001669</name>
</gene>
<dbReference type="Gene3D" id="3.40.630.30">
    <property type="match status" value="1"/>
</dbReference>
<dbReference type="PANTHER" id="PTHR43877:SF2">
    <property type="entry name" value="AMINOALKYLPHOSPHONATE N-ACETYLTRANSFERASE-RELATED"/>
    <property type="match status" value="1"/>
</dbReference>
<dbReference type="SUPFAM" id="SSF55729">
    <property type="entry name" value="Acyl-CoA N-acyltransferases (Nat)"/>
    <property type="match status" value="1"/>
</dbReference>
<dbReference type="RefSeq" id="WP_319160724.1">
    <property type="nucleotide sequence ID" value="NZ_CP138359.1"/>
</dbReference>
<dbReference type="InterPro" id="IPR050832">
    <property type="entry name" value="Bact_Acetyltransf"/>
</dbReference>
<protein>
    <submittedName>
        <fullName evidence="4">GNAT family N-acetyltransferase</fullName>
    </submittedName>
</protein>
<dbReference type="CDD" id="cd04301">
    <property type="entry name" value="NAT_SF"/>
    <property type="match status" value="1"/>
</dbReference>
<dbReference type="AlphaFoldDB" id="A0AAF1C0B5"/>
<evidence type="ECO:0000259" key="3">
    <source>
        <dbReference type="PROSITE" id="PS51186"/>
    </source>
</evidence>
<dbReference type="KEGG" id="sbil:SANBI_001669"/>
<evidence type="ECO:0000256" key="2">
    <source>
        <dbReference type="ARBA" id="ARBA00023315"/>
    </source>
</evidence>
<keyword evidence="1" id="KW-0808">Transferase</keyword>